<feature type="region of interest" description="Disordered" evidence="1">
    <location>
        <begin position="444"/>
        <end position="464"/>
    </location>
</feature>
<proteinExistence type="predicted"/>
<dbReference type="Proteomes" id="UP000799539">
    <property type="component" value="Unassembled WGS sequence"/>
</dbReference>
<name>A0A6A6FUV7_9PEZI</name>
<evidence type="ECO:0000313" key="3">
    <source>
        <dbReference type="Proteomes" id="UP000799539"/>
    </source>
</evidence>
<organism evidence="2 3">
    <name type="scientific">Cercospora zeae-maydis SCOH1-5</name>
    <dbReference type="NCBI Taxonomy" id="717836"/>
    <lineage>
        <taxon>Eukaryota</taxon>
        <taxon>Fungi</taxon>
        <taxon>Dikarya</taxon>
        <taxon>Ascomycota</taxon>
        <taxon>Pezizomycotina</taxon>
        <taxon>Dothideomycetes</taxon>
        <taxon>Dothideomycetidae</taxon>
        <taxon>Mycosphaerellales</taxon>
        <taxon>Mycosphaerellaceae</taxon>
        <taxon>Cercospora</taxon>
    </lineage>
</organism>
<feature type="region of interest" description="Disordered" evidence="1">
    <location>
        <begin position="389"/>
        <end position="412"/>
    </location>
</feature>
<feature type="region of interest" description="Disordered" evidence="1">
    <location>
        <begin position="35"/>
        <end position="65"/>
    </location>
</feature>
<gene>
    <name evidence="2" type="ORF">CERZMDRAFT_93346</name>
</gene>
<evidence type="ECO:0000313" key="2">
    <source>
        <dbReference type="EMBL" id="KAF2217295.1"/>
    </source>
</evidence>
<feature type="compositionally biased region" description="Basic and acidic residues" evidence="1">
    <location>
        <begin position="332"/>
        <end position="341"/>
    </location>
</feature>
<accession>A0A6A6FUV7</accession>
<feature type="region of interest" description="Disordered" evidence="1">
    <location>
        <begin position="332"/>
        <end position="356"/>
    </location>
</feature>
<dbReference type="EMBL" id="ML992663">
    <property type="protein sequence ID" value="KAF2217295.1"/>
    <property type="molecule type" value="Genomic_DNA"/>
</dbReference>
<dbReference type="AlphaFoldDB" id="A0A6A6FUV7"/>
<protein>
    <submittedName>
        <fullName evidence="2">Uncharacterized protein</fullName>
    </submittedName>
</protein>
<dbReference type="OrthoDB" id="3647219at2759"/>
<evidence type="ECO:0000256" key="1">
    <source>
        <dbReference type="SAM" id="MobiDB-lite"/>
    </source>
</evidence>
<keyword evidence="3" id="KW-1185">Reference proteome</keyword>
<sequence length="727" mass="80645">MCDFKSKPFGRDFRHHADHTFSHRSLPALTPRTHVLTNPANADAPSRHYANNRPTSSTDGRRRGVRLHDVTGFDPRDSNYVWNANDFSDSEITTSAEDHEPSTPVYLMASQLADQEDNLVRAVENHGLGHPSNMFTKERISYAEALKGDSKPLPLREISRQDSSTSFALTAVSNKQLAWCDVLDSTPSFTTHDGRPELIYKPRLMRDCDINLSIRPASRTNYMLRDASARDERTVRSTRQEISNATRMDSVQLHPLEAPYSTSCANDTIDLCGPPLEDTLPVSLPRHDSAMFNGPYANSHILPYGRAESTNIKQTSRASMYSSQPARTVKRHASEMSHDVSSEPPALRRVHGGSTATGELSHWNELLEGKTDCGGPGHELTHPGMEELRRRASSGHENPPSSAAGRPQVTQRNLARNTSESFAVNGGAIYCDCQAWLSEQPEECREVGQDGSIDPPSISYQPESPVVGDMDCRRRCLWGRNVLVCNKCWDQFPTEKLFEDHQAQEKMRAPQQRGPRGLAVPDLVVKRKKPKPAPIDQELLGALPGNFRSTNNANAASLDLRIANKELQTEIKHLIDLLQMSLPYVAEVKTTTAMALHECISRKLIDSTPKLEMVLPGSSTNGVTLAPTAPLTPDLNIQEIQRPSPDAALPPPVAINNYQNLNTPTPADRTVEPQFPVLESHGFQQMQYQHQTPATGQATHFAMHPLPLQPISHWQSAYELPTNPNTT</sequence>
<reference evidence="2" key="1">
    <citation type="journal article" date="2020" name="Stud. Mycol.">
        <title>101 Dothideomycetes genomes: a test case for predicting lifestyles and emergence of pathogens.</title>
        <authorList>
            <person name="Haridas S."/>
            <person name="Albert R."/>
            <person name="Binder M."/>
            <person name="Bloem J."/>
            <person name="Labutti K."/>
            <person name="Salamov A."/>
            <person name="Andreopoulos B."/>
            <person name="Baker S."/>
            <person name="Barry K."/>
            <person name="Bills G."/>
            <person name="Bluhm B."/>
            <person name="Cannon C."/>
            <person name="Castanera R."/>
            <person name="Culley D."/>
            <person name="Daum C."/>
            <person name="Ezra D."/>
            <person name="Gonzalez J."/>
            <person name="Henrissat B."/>
            <person name="Kuo A."/>
            <person name="Liang C."/>
            <person name="Lipzen A."/>
            <person name="Lutzoni F."/>
            <person name="Magnuson J."/>
            <person name="Mondo S."/>
            <person name="Nolan M."/>
            <person name="Ohm R."/>
            <person name="Pangilinan J."/>
            <person name="Park H.-J."/>
            <person name="Ramirez L."/>
            <person name="Alfaro M."/>
            <person name="Sun H."/>
            <person name="Tritt A."/>
            <person name="Yoshinaga Y."/>
            <person name="Zwiers L.-H."/>
            <person name="Turgeon B."/>
            <person name="Goodwin S."/>
            <person name="Spatafora J."/>
            <person name="Crous P."/>
            <person name="Grigoriev I."/>
        </authorList>
    </citation>
    <scope>NUCLEOTIDE SEQUENCE</scope>
    <source>
        <strain evidence="2">SCOH1-5</strain>
    </source>
</reference>